<dbReference type="GO" id="GO:0008333">
    <property type="term" value="P:endosome to lysosome transport"/>
    <property type="evidence" value="ECO:0000318"/>
    <property type="project" value="GO_Central"/>
</dbReference>
<dbReference type="PANTHER" id="PTHR31305:SF2">
    <property type="entry name" value="SNARE-ASSOCIATED PROTEIN SNAPIN"/>
    <property type="match status" value="1"/>
</dbReference>
<sequence>MDAQVGSVGDQRSSVAESSNELGEDSRVAKDGSEDVIAQGLAAVLGPVVREFDARVEGALKSQSLLTGSIDRLTKELDKLLEDTPIPTVAQHAAKLSDVRKRVASLMSTLRVIQGRITNMDRMLNARDASTSPLHPRPSPSPSPPPGNAAPGRC</sequence>
<name>A0A2K1JBP2_PHYPA</name>
<organism evidence="5">
    <name type="scientific">Physcomitrium patens</name>
    <name type="common">Spreading-leaved earth moss</name>
    <name type="synonym">Physcomitrella patens</name>
    <dbReference type="NCBI Taxonomy" id="3218"/>
    <lineage>
        <taxon>Eukaryota</taxon>
        <taxon>Viridiplantae</taxon>
        <taxon>Streptophyta</taxon>
        <taxon>Embryophyta</taxon>
        <taxon>Bryophyta</taxon>
        <taxon>Bryophytina</taxon>
        <taxon>Bryopsida</taxon>
        <taxon>Funariidae</taxon>
        <taxon>Funariales</taxon>
        <taxon>Funariaceae</taxon>
        <taxon>Physcomitrium</taxon>
    </lineage>
</organism>
<dbReference type="GO" id="GO:0000149">
    <property type="term" value="F:SNARE binding"/>
    <property type="evidence" value="ECO:0000318"/>
    <property type="project" value="GO_Central"/>
</dbReference>
<dbReference type="OrthoDB" id="5399166at2759"/>
<accession>A0A2K1JBP2</accession>
<protein>
    <recommendedName>
        <fullName evidence="3">Biogenesis of lysosome-related organelles complex 1 subunit 7</fullName>
    </recommendedName>
</protein>
<dbReference type="Gramene" id="Pp3c15_3290V3.1">
    <property type="protein sequence ID" value="Pp3c15_3290V3.1"/>
    <property type="gene ID" value="Pp3c15_3290"/>
</dbReference>
<dbReference type="EMBL" id="ABEU02000015">
    <property type="protein sequence ID" value="PNR38962.1"/>
    <property type="molecule type" value="Genomic_DNA"/>
</dbReference>
<dbReference type="STRING" id="3218.A0A2K1JBP2"/>
<dbReference type="GeneID" id="112292150"/>
<dbReference type="RefSeq" id="XP_024396095.1">
    <property type="nucleotide sequence ID" value="XM_024540327.2"/>
</dbReference>
<dbReference type="PANTHER" id="PTHR31305">
    <property type="entry name" value="SNARE-ASSOCIATED PROTEIN SNAPIN"/>
    <property type="match status" value="1"/>
</dbReference>
<evidence type="ECO:0000256" key="1">
    <source>
        <dbReference type="ARBA" id="ARBA00006111"/>
    </source>
</evidence>
<reference evidence="5 7" key="1">
    <citation type="journal article" date="2008" name="Science">
        <title>The Physcomitrella genome reveals evolutionary insights into the conquest of land by plants.</title>
        <authorList>
            <person name="Rensing S."/>
            <person name="Lang D."/>
            <person name="Zimmer A."/>
            <person name="Terry A."/>
            <person name="Salamov A."/>
            <person name="Shapiro H."/>
            <person name="Nishiyama T."/>
            <person name="Perroud P.-F."/>
            <person name="Lindquist E."/>
            <person name="Kamisugi Y."/>
            <person name="Tanahashi T."/>
            <person name="Sakakibara K."/>
            <person name="Fujita T."/>
            <person name="Oishi K."/>
            <person name="Shin-I T."/>
            <person name="Kuroki Y."/>
            <person name="Toyoda A."/>
            <person name="Suzuki Y."/>
            <person name="Hashimoto A."/>
            <person name="Yamaguchi K."/>
            <person name="Sugano A."/>
            <person name="Kohara Y."/>
            <person name="Fujiyama A."/>
            <person name="Anterola A."/>
            <person name="Aoki S."/>
            <person name="Ashton N."/>
            <person name="Barbazuk W.B."/>
            <person name="Barker E."/>
            <person name="Bennetzen J."/>
            <person name="Bezanilla M."/>
            <person name="Blankenship R."/>
            <person name="Cho S.H."/>
            <person name="Dutcher S."/>
            <person name="Estelle M."/>
            <person name="Fawcett J.A."/>
            <person name="Gundlach H."/>
            <person name="Hanada K."/>
            <person name="Heyl A."/>
            <person name="Hicks K.A."/>
            <person name="Hugh J."/>
            <person name="Lohr M."/>
            <person name="Mayer K."/>
            <person name="Melkozernov A."/>
            <person name="Murata T."/>
            <person name="Nelson D."/>
            <person name="Pils B."/>
            <person name="Prigge M."/>
            <person name="Reiss B."/>
            <person name="Renner T."/>
            <person name="Rombauts S."/>
            <person name="Rushton P."/>
            <person name="Sanderfoot A."/>
            <person name="Schween G."/>
            <person name="Shiu S.-H."/>
            <person name="Stueber K."/>
            <person name="Theodoulou F.L."/>
            <person name="Tu H."/>
            <person name="Van de Peer Y."/>
            <person name="Verrier P.J."/>
            <person name="Waters E."/>
            <person name="Wood A."/>
            <person name="Yang L."/>
            <person name="Cove D."/>
            <person name="Cuming A."/>
            <person name="Hasebe M."/>
            <person name="Lucas S."/>
            <person name="Mishler D.B."/>
            <person name="Reski R."/>
            <person name="Grigoriev I."/>
            <person name="Quatrano R.S."/>
            <person name="Boore J.L."/>
        </authorList>
    </citation>
    <scope>NUCLEOTIDE SEQUENCE [LARGE SCALE GENOMIC DNA]</scope>
    <source>
        <strain evidence="6 7">cv. Gransden 2004</strain>
    </source>
</reference>
<feature type="region of interest" description="Disordered" evidence="4">
    <location>
        <begin position="1"/>
        <end position="31"/>
    </location>
</feature>
<dbReference type="AlphaFoldDB" id="A0A2K1JBP2"/>
<dbReference type="GO" id="GO:0032418">
    <property type="term" value="P:lysosome localization"/>
    <property type="evidence" value="ECO:0000318"/>
    <property type="project" value="GO_Central"/>
</dbReference>
<evidence type="ECO:0000313" key="7">
    <source>
        <dbReference type="Proteomes" id="UP000006727"/>
    </source>
</evidence>
<dbReference type="Proteomes" id="UP000006727">
    <property type="component" value="Chromosome 15"/>
</dbReference>
<feature type="compositionally biased region" description="Polar residues" evidence="4">
    <location>
        <begin position="10"/>
        <end position="21"/>
    </location>
</feature>
<dbReference type="EnsemblPlants" id="Pp3c15_3290V3.2">
    <property type="protein sequence ID" value="Pp3c15_3290V3.2"/>
    <property type="gene ID" value="Pp3c15_3290"/>
</dbReference>
<dbReference type="OMA" id="MDRMLNA"/>
<proteinExistence type="inferred from homology"/>
<dbReference type="KEGG" id="ppp:112292150"/>
<keyword evidence="2" id="KW-0175">Coiled coil</keyword>
<dbReference type="GO" id="GO:0006886">
    <property type="term" value="P:intracellular protein transport"/>
    <property type="evidence" value="ECO:0007669"/>
    <property type="project" value="InterPro"/>
</dbReference>
<dbReference type="PaxDb" id="3218-PP1S124_150V6.1"/>
<reference evidence="5 7" key="2">
    <citation type="journal article" date="2018" name="Plant J.">
        <title>The Physcomitrella patens chromosome-scale assembly reveals moss genome structure and evolution.</title>
        <authorList>
            <person name="Lang D."/>
            <person name="Ullrich K.K."/>
            <person name="Murat F."/>
            <person name="Fuchs J."/>
            <person name="Jenkins J."/>
            <person name="Haas F.B."/>
            <person name="Piednoel M."/>
            <person name="Gundlach H."/>
            <person name="Van Bel M."/>
            <person name="Meyberg R."/>
            <person name="Vives C."/>
            <person name="Morata J."/>
            <person name="Symeonidi A."/>
            <person name="Hiss M."/>
            <person name="Muchero W."/>
            <person name="Kamisugi Y."/>
            <person name="Saleh O."/>
            <person name="Blanc G."/>
            <person name="Decker E.L."/>
            <person name="van Gessel N."/>
            <person name="Grimwood J."/>
            <person name="Hayes R.D."/>
            <person name="Graham S.W."/>
            <person name="Gunter L.E."/>
            <person name="McDaniel S.F."/>
            <person name="Hoernstein S.N.W."/>
            <person name="Larsson A."/>
            <person name="Li F.W."/>
            <person name="Perroud P.F."/>
            <person name="Phillips J."/>
            <person name="Ranjan P."/>
            <person name="Rokshar D.S."/>
            <person name="Rothfels C.J."/>
            <person name="Schneider L."/>
            <person name="Shu S."/>
            <person name="Stevenson D.W."/>
            <person name="Thummler F."/>
            <person name="Tillich M."/>
            <person name="Villarreal Aguilar J.C."/>
            <person name="Widiez T."/>
            <person name="Wong G.K."/>
            <person name="Wymore A."/>
            <person name="Zhang Y."/>
            <person name="Zimmer A.D."/>
            <person name="Quatrano R.S."/>
            <person name="Mayer K.F.X."/>
            <person name="Goodstein D."/>
            <person name="Casacuberta J.M."/>
            <person name="Vandepoele K."/>
            <person name="Reski R."/>
            <person name="Cuming A.C."/>
            <person name="Tuskan G.A."/>
            <person name="Maumus F."/>
            <person name="Salse J."/>
            <person name="Schmutz J."/>
            <person name="Rensing S.A."/>
        </authorList>
    </citation>
    <scope>NUCLEOTIDE SEQUENCE [LARGE SCALE GENOMIC DNA]</scope>
    <source>
        <strain evidence="6 7">cv. Gransden 2004</strain>
    </source>
</reference>
<evidence type="ECO:0000313" key="6">
    <source>
        <dbReference type="EnsemblPlants" id="Pp3c15_3290V3.1"/>
    </source>
</evidence>
<dbReference type="Pfam" id="PF14712">
    <property type="entry name" value="Snapin_Pallidin"/>
    <property type="match status" value="1"/>
</dbReference>
<evidence type="ECO:0000256" key="2">
    <source>
        <dbReference type="ARBA" id="ARBA00023054"/>
    </source>
</evidence>
<dbReference type="GO" id="GO:0007040">
    <property type="term" value="P:lysosome organization"/>
    <property type="evidence" value="ECO:0000318"/>
    <property type="project" value="GO_Central"/>
</dbReference>
<comment type="similarity">
    <text evidence="1">Belongs to the SNAPIN family.</text>
</comment>
<feature type="compositionally biased region" description="Pro residues" evidence="4">
    <location>
        <begin position="135"/>
        <end position="148"/>
    </location>
</feature>
<gene>
    <name evidence="6" type="primary">LOC112292150</name>
    <name evidence="5" type="ORF">PHYPA_019240</name>
</gene>
<evidence type="ECO:0000256" key="3">
    <source>
        <dbReference type="ARBA" id="ARBA00033330"/>
    </source>
</evidence>
<dbReference type="Gramene" id="Pp3c15_3290V3.2">
    <property type="protein sequence ID" value="Pp3c15_3290V3.2"/>
    <property type="gene ID" value="Pp3c15_3290"/>
</dbReference>
<evidence type="ECO:0000256" key="4">
    <source>
        <dbReference type="SAM" id="MobiDB-lite"/>
    </source>
</evidence>
<dbReference type="EnsemblPlants" id="Pp3c15_3290V3.1">
    <property type="protein sequence ID" value="Pp3c15_3290V3.1"/>
    <property type="gene ID" value="Pp3c15_3290"/>
</dbReference>
<keyword evidence="7" id="KW-1185">Reference proteome</keyword>
<dbReference type="InterPro" id="IPR028119">
    <property type="entry name" value="Snapin/Pallidin/Snn1"/>
</dbReference>
<feature type="region of interest" description="Disordered" evidence="4">
    <location>
        <begin position="122"/>
        <end position="154"/>
    </location>
</feature>
<dbReference type="FunCoup" id="A0A2K1JBP2">
    <property type="interactions" value="641"/>
</dbReference>
<evidence type="ECO:0000313" key="5">
    <source>
        <dbReference type="EMBL" id="PNR38962.1"/>
    </source>
</evidence>
<reference evidence="6" key="3">
    <citation type="submission" date="2020-12" db="UniProtKB">
        <authorList>
            <consortium name="EnsemblPlants"/>
        </authorList>
    </citation>
    <scope>IDENTIFICATION</scope>
</reference>
<dbReference type="InterPro" id="IPR017246">
    <property type="entry name" value="Snapin"/>
</dbReference>
<dbReference type="GO" id="GO:0030141">
    <property type="term" value="C:secretory granule"/>
    <property type="evidence" value="ECO:0000318"/>
    <property type="project" value="GO_Central"/>
</dbReference>
<dbReference type="GO" id="GO:0031083">
    <property type="term" value="C:BLOC-1 complex"/>
    <property type="evidence" value="ECO:0007669"/>
    <property type="project" value="InterPro"/>
</dbReference>